<name>A0A1G9NDH9_9CORY</name>
<organism evidence="2 3">
    <name type="scientific">Corynebacterium mycetoides</name>
    <dbReference type="NCBI Taxonomy" id="38302"/>
    <lineage>
        <taxon>Bacteria</taxon>
        <taxon>Bacillati</taxon>
        <taxon>Actinomycetota</taxon>
        <taxon>Actinomycetes</taxon>
        <taxon>Mycobacteriales</taxon>
        <taxon>Corynebacteriaceae</taxon>
        <taxon>Corynebacterium</taxon>
    </lineage>
</organism>
<evidence type="ECO:0000313" key="3">
    <source>
        <dbReference type="Proteomes" id="UP000199350"/>
    </source>
</evidence>
<sequence>MSSTTDANTRLVRALPAPVFTLVYGAVVIGLIAGGVVLADAAETDQAAPADVGKPVRPFFPPRVDAANVEASVRPYLIADAALLPTSTGVTLTGTMTDTAEANVADFAGHVSRLLEQNCVDNMTVRSQDNLRLNLWGFCFTSPGPEAIQAYVTAGLERGADEVTFSFFPGRPVERYASLTWFADSATESEDKKENWDGIGLAGATQHLEWRVIDPQTIRLQSYVRTDEGVDDHYLEFSQAR</sequence>
<protein>
    <submittedName>
        <fullName evidence="2">Uncharacterized protein</fullName>
    </submittedName>
</protein>
<dbReference type="AlphaFoldDB" id="A0A1G9NDH9"/>
<evidence type="ECO:0000313" key="2">
    <source>
        <dbReference type="EMBL" id="SDL84444.1"/>
    </source>
</evidence>
<keyword evidence="3" id="KW-1185">Reference proteome</keyword>
<dbReference type="EMBL" id="LT629700">
    <property type="protein sequence ID" value="SDL84444.1"/>
    <property type="molecule type" value="Genomic_DNA"/>
</dbReference>
<dbReference type="RefSeq" id="WP_092149499.1">
    <property type="nucleotide sequence ID" value="NZ_LT629700.1"/>
</dbReference>
<accession>A0A1G9NDH9</accession>
<gene>
    <name evidence="2" type="ORF">SAMN04488535_0968</name>
</gene>
<reference evidence="3" key="1">
    <citation type="submission" date="2016-10" db="EMBL/GenBank/DDBJ databases">
        <authorList>
            <person name="Varghese N."/>
            <person name="Submissions S."/>
        </authorList>
    </citation>
    <scope>NUCLEOTIDE SEQUENCE [LARGE SCALE GENOMIC DNA]</scope>
    <source>
        <strain evidence="3">DSM 20632</strain>
    </source>
</reference>
<keyword evidence="1" id="KW-1133">Transmembrane helix</keyword>
<keyword evidence="1" id="KW-0812">Transmembrane</keyword>
<keyword evidence="1" id="KW-0472">Membrane</keyword>
<dbReference type="OrthoDB" id="4406142at2"/>
<feature type="transmembrane region" description="Helical" evidence="1">
    <location>
        <begin position="20"/>
        <end position="39"/>
    </location>
</feature>
<dbReference type="Proteomes" id="UP000199350">
    <property type="component" value="Chromosome I"/>
</dbReference>
<evidence type="ECO:0000256" key="1">
    <source>
        <dbReference type="SAM" id="Phobius"/>
    </source>
</evidence>
<proteinExistence type="predicted"/>